<accession>A0A437GVB9</accession>
<evidence type="ECO:0008006" key="4">
    <source>
        <dbReference type="Google" id="ProtNLM"/>
    </source>
</evidence>
<dbReference type="EMBL" id="RXOL01000006">
    <property type="protein sequence ID" value="RVQ65745.1"/>
    <property type="molecule type" value="Genomic_DNA"/>
</dbReference>
<evidence type="ECO:0000313" key="2">
    <source>
        <dbReference type="EMBL" id="RVQ65745.1"/>
    </source>
</evidence>
<sequence>MKNRVLIAPLLAFAMMTTPAMTAHAESWDGVNFGDDAGDFANDGECDDLRFTGEGMTETPLLPDDIFRDASDCHTAYLSGTVTLAPMFIRLSGEAEIVWGDDSGDFARDGECDDLRFEGPGLTETPLLTDDIGHDATDCRMAYKKGEISWRMGAIAPLLTAANYA</sequence>
<dbReference type="OrthoDB" id="7426809at2"/>
<proteinExistence type="predicted"/>
<organism evidence="2 3">
    <name type="scientific">Croceicoccus ponticola</name>
    <dbReference type="NCBI Taxonomy" id="2217664"/>
    <lineage>
        <taxon>Bacteria</taxon>
        <taxon>Pseudomonadati</taxon>
        <taxon>Pseudomonadota</taxon>
        <taxon>Alphaproteobacteria</taxon>
        <taxon>Sphingomonadales</taxon>
        <taxon>Erythrobacteraceae</taxon>
        <taxon>Croceicoccus</taxon>
    </lineage>
</organism>
<dbReference type="RefSeq" id="WP_127613256.1">
    <property type="nucleotide sequence ID" value="NZ_RXOL01000006.1"/>
</dbReference>
<protein>
    <recommendedName>
        <fullName evidence="4">DUF3617 family protein</fullName>
    </recommendedName>
</protein>
<feature type="signal peptide" evidence="1">
    <location>
        <begin position="1"/>
        <end position="25"/>
    </location>
</feature>
<comment type="caution">
    <text evidence="2">The sequence shown here is derived from an EMBL/GenBank/DDBJ whole genome shotgun (WGS) entry which is preliminary data.</text>
</comment>
<gene>
    <name evidence="2" type="ORF">EKN06_12490</name>
</gene>
<name>A0A437GVB9_9SPHN</name>
<dbReference type="Proteomes" id="UP000283003">
    <property type="component" value="Unassembled WGS sequence"/>
</dbReference>
<evidence type="ECO:0000313" key="3">
    <source>
        <dbReference type="Proteomes" id="UP000283003"/>
    </source>
</evidence>
<reference evidence="2 3" key="1">
    <citation type="submission" date="2018-12" db="EMBL/GenBank/DDBJ databases">
        <title>Croceicoccus ponticola sp. nov., a lipolytic bacterium isolated from seawater.</title>
        <authorList>
            <person name="Yoon J.-H."/>
        </authorList>
    </citation>
    <scope>NUCLEOTIDE SEQUENCE [LARGE SCALE GENOMIC DNA]</scope>
    <source>
        <strain evidence="2 3">GM-16</strain>
    </source>
</reference>
<keyword evidence="3" id="KW-1185">Reference proteome</keyword>
<keyword evidence="1" id="KW-0732">Signal</keyword>
<evidence type="ECO:0000256" key="1">
    <source>
        <dbReference type="SAM" id="SignalP"/>
    </source>
</evidence>
<feature type="chain" id="PRO_5019356744" description="DUF3617 family protein" evidence="1">
    <location>
        <begin position="26"/>
        <end position="165"/>
    </location>
</feature>
<dbReference type="AlphaFoldDB" id="A0A437GVB9"/>